<dbReference type="Proteomes" id="UP001059844">
    <property type="component" value="Chromosome"/>
</dbReference>
<evidence type="ECO:0000313" key="1">
    <source>
        <dbReference type="EMBL" id="UUC44655.1"/>
    </source>
</evidence>
<dbReference type="RefSeq" id="WP_256550333.1">
    <property type="nucleotide sequence ID" value="NZ_CP101751.1"/>
</dbReference>
<keyword evidence="2" id="KW-1185">Reference proteome</keyword>
<evidence type="ECO:0000313" key="2">
    <source>
        <dbReference type="Proteomes" id="UP001059844"/>
    </source>
</evidence>
<gene>
    <name evidence="1" type="ORF">NOX80_13570</name>
</gene>
<protein>
    <submittedName>
        <fullName evidence="1">Uncharacterized protein</fullName>
    </submittedName>
</protein>
<organism evidence="1 2">
    <name type="scientific">Flavobacterium cerinum</name>
    <dbReference type="NCBI Taxonomy" id="2502784"/>
    <lineage>
        <taxon>Bacteria</taxon>
        <taxon>Pseudomonadati</taxon>
        <taxon>Bacteroidota</taxon>
        <taxon>Flavobacteriia</taxon>
        <taxon>Flavobacteriales</taxon>
        <taxon>Flavobacteriaceae</taxon>
        <taxon>Flavobacterium</taxon>
    </lineage>
</organism>
<name>A0ABY5IP96_9FLAO</name>
<dbReference type="EMBL" id="CP101751">
    <property type="protein sequence ID" value="UUC44655.1"/>
    <property type="molecule type" value="Genomic_DNA"/>
</dbReference>
<accession>A0ABY5IP96</accession>
<sequence length="500" mass="58788">MKKKLKLSHSKQKSKIEGFPKLTDCLIDAKEFNKKLIPIVKLDGGIVDEKWEGLPFTFMLQNVNVSRMDFRLEEGKYQLLAPLKLKKVEEYDKSDIKREYLQTSADKVEEMDYWQVDRYNNEGLLLQTGSFSYRPNRRVVYSYATINGIPMPVTKTIQYFLGNEEWLDSERYTYDYDSDGFLKGTTRHQPAREIKMTEKLVYKKTSSGYTISKELAPHQLVATDKKLGATYSKIPFSTEFNEDETDWNFSTVGRYNKGKKEGNYIDIQRKIILGYAFYHFYSLNASFLENTCKIEKYEEINFKGNKEADLPDTVEYTFCCPEEKDIWFLHYIGKSDKKVITEVRGHKYTFEHLGHEIQVTKENRYGINHFTLSGHYTLQQTIMMVKDESYFWCDNFEQQRISDRIMSLGYVNPVIFNFIDTKTENGIERVVQEVKVKKNKTEGKLRLGKPDWVQSNETPRDPDGKKMEFVAQLDHSNMFGTLYLFYSEKHQMISQVFQCS</sequence>
<reference evidence="1" key="1">
    <citation type="submission" date="2022-07" db="EMBL/GenBank/DDBJ databases">
        <title>Isolation, identification, and degradation of a PFOSA degrading strain from sewage treatment plant.</title>
        <authorList>
            <person name="Zhang L."/>
            <person name="Huo Y."/>
        </authorList>
    </citation>
    <scope>NUCLEOTIDE SEQUENCE</scope>
    <source>
        <strain evidence="1">C1</strain>
    </source>
</reference>
<proteinExistence type="predicted"/>